<dbReference type="OrthoDB" id="1847301at2759"/>
<evidence type="ECO:0000259" key="1">
    <source>
        <dbReference type="SMART" id="SM01037"/>
    </source>
</evidence>
<organism evidence="2">
    <name type="scientific">Salvia splendens</name>
    <name type="common">Scarlet sage</name>
    <dbReference type="NCBI Taxonomy" id="180675"/>
    <lineage>
        <taxon>Eukaryota</taxon>
        <taxon>Viridiplantae</taxon>
        <taxon>Streptophyta</taxon>
        <taxon>Embryophyta</taxon>
        <taxon>Tracheophyta</taxon>
        <taxon>Spermatophyta</taxon>
        <taxon>Magnoliopsida</taxon>
        <taxon>eudicotyledons</taxon>
        <taxon>Gunneridae</taxon>
        <taxon>Pentapetalae</taxon>
        <taxon>asterids</taxon>
        <taxon>lamiids</taxon>
        <taxon>Lamiales</taxon>
        <taxon>Lamiaceae</taxon>
        <taxon>Nepetoideae</taxon>
        <taxon>Mentheae</taxon>
        <taxon>Salviinae</taxon>
        <taxon>Salvia</taxon>
        <taxon>Salvia subgen. Calosphace</taxon>
        <taxon>core Calosphace</taxon>
    </lineage>
</organism>
<dbReference type="InterPro" id="IPR000916">
    <property type="entry name" value="Bet_v_I/MLP"/>
</dbReference>
<dbReference type="SMART" id="SM01037">
    <property type="entry name" value="Bet_v_1"/>
    <property type="match status" value="1"/>
</dbReference>
<dbReference type="Gene3D" id="3.30.530.20">
    <property type="match status" value="1"/>
</dbReference>
<dbReference type="Proteomes" id="UP000298416">
    <property type="component" value="Unassembled WGS sequence"/>
</dbReference>
<dbReference type="InterPro" id="IPR023393">
    <property type="entry name" value="START-like_dom_sf"/>
</dbReference>
<reference evidence="2" key="1">
    <citation type="submission" date="2018-01" db="EMBL/GenBank/DDBJ databases">
        <authorList>
            <person name="Mao J.F."/>
        </authorList>
    </citation>
    <scope>NUCLEOTIDE SEQUENCE</scope>
    <source>
        <strain evidence="2">Huo1</strain>
        <tissue evidence="2">Leaf</tissue>
    </source>
</reference>
<dbReference type="AlphaFoldDB" id="A0A8X8YMQ2"/>
<dbReference type="GO" id="GO:0006952">
    <property type="term" value="P:defense response"/>
    <property type="evidence" value="ECO:0007669"/>
    <property type="project" value="InterPro"/>
</dbReference>
<protein>
    <recommendedName>
        <fullName evidence="1">Bet v I/Major latex protein domain-containing protein</fullName>
    </recommendedName>
</protein>
<dbReference type="PANTHER" id="PTHR31907">
    <property type="entry name" value="MLP-LIKE PROTEIN 423"/>
    <property type="match status" value="1"/>
</dbReference>
<dbReference type="InterPro" id="IPR051761">
    <property type="entry name" value="MLP-like_ligand-binding"/>
</dbReference>
<gene>
    <name evidence="2" type="ORF">SASPL_104967</name>
</gene>
<feature type="domain" description="Bet v I/Major latex protein" evidence="1">
    <location>
        <begin position="2"/>
        <end position="152"/>
    </location>
</feature>
<sequence>MGLHGKLVAAIEFKAGGDVFHELFKHKPEHLSHASPIKVQGCDRIQGQFGQVGAIICWRYTHEGKEKKAKQVIRMMDEEKKLIEYEMLEGSDLLQLYKTFDITIHVETKGDIDLVTWTLEYEMRNDDVEHPMSMLSYFIDITKDIEDHHFGKP</sequence>
<proteinExistence type="predicted"/>
<dbReference type="Pfam" id="PF00407">
    <property type="entry name" value="Bet_v_1"/>
    <property type="match status" value="1"/>
</dbReference>
<evidence type="ECO:0000313" key="2">
    <source>
        <dbReference type="EMBL" id="KAG6433357.1"/>
    </source>
</evidence>
<accession>A0A8X8YMQ2</accession>
<evidence type="ECO:0000313" key="3">
    <source>
        <dbReference type="Proteomes" id="UP000298416"/>
    </source>
</evidence>
<comment type="caution">
    <text evidence="2">The sequence shown here is derived from an EMBL/GenBank/DDBJ whole genome shotgun (WGS) entry which is preliminary data.</text>
</comment>
<name>A0A8X8YMQ2_SALSN</name>
<dbReference type="EMBL" id="PNBA02000002">
    <property type="protein sequence ID" value="KAG6433357.1"/>
    <property type="molecule type" value="Genomic_DNA"/>
</dbReference>
<dbReference type="SUPFAM" id="SSF55961">
    <property type="entry name" value="Bet v1-like"/>
    <property type="match status" value="1"/>
</dbReference>
<reference evidence="2" key="2">
    <citation type="submission" date="2020-08" db="EMBL/GenBank/DDBJ databases">
        <title>Plant Genome Project.</title>
        <authorList>
            <person name="Zhang R.-G."/>
        </authorList>
    </citation>
    <scope>NUCLEOTIDE SEQUENCE</scope>
    <source>
        <strain evidence="2">Huo1</strain>
        <tissue evidence="2">Leaf</tissue>
    </source>
</reference>
<keyword evidence="3" id="KW-1185">Reference proteome</keyword>